<keyword evidence="3 5" id="KW-0221">Differentiation</keyword>
<accession>A0A067JI55</accession>
<name>A0A067JI55_JATCU</name>
<feature type="region of interest" description="Disordered" evidence="6">
    <location>
        <begin position="450"/>
        <end position="477"/>
    </location>
</feature>
<evidence type="ECO:0000256" key="6">
    <source>
        <dbReference type="SAM" id="MobiDB-lite"/>
    </source>
</evidence>
<evidence type="ECO:0000256" key="5">
    <source>
        <dbReference type="RuleBase" id="RU364012"/>
    </source>
</evidence>
<comment type="similarity">
    <text evidence="1 5">Belongs to the Frigida family.</text>
</comment>
<dbReference type="AlphaFoldDB" id="A0A067JI55"/>
<gene>
    <name evidence="7" type="ORF">JCGZ_26334</name>
</gene>
<dbReference type="InterPro" id="IPR012474">
    <property type="entry name" value="Frigida"/>
</dbReference>
<dbReference type="OrthoDB" id="776053at2759"/>
<sequence length="655" mass="71628">MARPPKPIVFNSAEHAPPVAHIKQENQSTSPPQQQQPHQLIPHVKGEPQDLPVVALQVPDKAQILQSIEQLKNLSTSINEFYRRYDELQNHLDFIQSAIYAHSKEQRQQEQPIQSGVPATASAPAPVPPTTPIITAKEKTIEAVETANRKTETDKAVVSTKSELISLCEVMCGRGLRKYLTSHLSNVKKLRAEVPSALKCASKPARLVLDCMGRFYLQGSRAYTKNSPMIPGRKAGILILEFFLLIIDNDIEFDASVKQEAEQAAVAWRKRLVAEGGVSRASEIDARGLLLFVGCFGIPKVFSNEDVWDLIRLSSPKQIADALRRSRFLVARISDILERMMNHGAKIEAVDVAYTFGVEKKFPPQKLLTSFLRDSNEALKRRKREANISPIVLKEASEKQVAALKTVIKLLEDRKFDPTKLLPGWQLREMIDKLEKEIGDINKKIADKVTPKRKADENEFASNLRSQETKRSRFTGSPLISSPSIGLHEQRAAGHVDGNSLFSASLRMNLLDGGFSGQTNNPASAGPMPYGYSVPSLPEHAIGMVKGGGSILQGAGVGLSTGYSAPTSSFSGVHKEMLDRNGQIMGRNGPPYGWHGVGGSSYVDGPHGQSFVHQPASGLFSPSIEGFAGLPNSPPTGGANRNSTSDLYRFADAVK</sequence>
<dbReference type="EMBL" id="KK915447">
    <property type="protein sequence ID" value="KDP22503.1"/>
    <property type="molecule type" value="Genomic_DNA"/>
</dbReference>
<dbReference type="Pfam" id="PF07899">
    <property type="entry name" value="Frigida"/>
    <property type="match status" value="1"/>
</dbReference>
<organism evidence="7 8">
    <name type="scientific">Jatropha curcas</name>
    <name type="common">Barbados nut</name>
    <dbReference type="NCBI Taxonomy" id="180498"/>
    <lineage>
        <taxon>Eukaryota</taxon>
        <taxon>Viridiplantae</taxon>
        <taxon>Streptophyta</taxon>
        <taxon>Embryophyta</taxon>
        <taxon>Tracheophyta</taxon>
        <taxon>Spermatophyta</taxon>
        <taxon>Magnoliopsida</taxon>
        <taxon>eudicotyledons</taxon>
        <taxon>Gunneridae</taxon>
        <taxon>Pentapetalae</taxon>
        <taxon>rosids</taxon>
        <taxon>fabids</taxon>
        <taxon>Malpighiales</taxon>
        <taxon>Euphorbiaceae</taxon>
        <taxon>Crotonoideae</taxon>
        <taxon>Jatropheae</taxon>
        <taxon>Jatropha</taxon>
    </lineage>
</organism>
<protein>
    <recommendedName>
        <fullName evidence="5">FRIGIDA-like protein</fullName>
    </recommendedName>
</protein>
<feature type="region of interest" description="Disordered" evidence="6">
    <location>
        <begin position="1"/>
        <end position="38"/>
    </location>
</feature>
<dbReference type="PANTHER" id="PTHR31791:SF49">
    <property type="entry name" value="INACTIVE PROTEIN FRIGIDA"/>
    <property type="match status" value="1"/>
</dbReference>
<keyword evidence="8" id="KW-1185">Reference proteome</keyword>
<evidence type="ECO:0000256" key="1">
    <source>
        <dbReference type="ARBA" id="ARBA00008956"/>
    </source>
</evidence>
<evidence type="ECO:0000256" key="4">
    <source>
        <dbReference type="ARBA" id="ARBA00023089"/>
    </source>
</evidence>
<reference evidence="7 8" key="1">
    <citation type="journal article" date="2014" name="PLoS ONE">
        <title>Global Analysis of Gene Expression Profiles in Physic Nut (Jatropha curcas L.) Seedlings Exposed to Salt Stress.</title>
        <authorList>
            <person name="Zhang L."/>
            <person name="Zhang C."/>
            <person name="Wu P."/>
            <person name="Chen Y."/>
            <person name="Li M."/>
            <person name="Jiang H."/>
            <person name="Wu G."/>
        </authorList>
    </citation>
    <scope>NUCLEOTIDE SEQUENCE [LARGE SCALE GENOMIC DNA]</scope>
    <source>
        <strain evidence="8">cv. GZQX0401</strain>
        <tissue evidence="7">Young leaves</tissue>
    </source>
</reference>
<dbReference type="GO" id="GO:0030154">
    <property type="term" value="P:cell differentiation"/>
    <property type="evidence" value="ECO:0007669"/>
    <property type="project" value="UniProtKB-KW"/>
</dbReference>
<evidence type="ECO:0000313" key="7">
    <source>
        <dbReference type="EMBL" id="KDP22503.1"/>
    </source>
</evidence>
<dbReference type="GO" id="GO:0009908">
    <property type="term" value="P:flower development"/>
    <property type="evidence" value="ECO:0007669"/>
    <property type="project" value="UniProtKB-KW"/>
</dbReference>
<keyword evidence="2 5" id="KW-0217">Developmental protein</keyword>
<keyword evidence="4 5" id="KW-0287">Flowering</keyword>
<dbReference type="STRING" id="180498.A0A067JI55"/>
<evidence type="ECO:0000256" key="2">
    <source>
        <dbReference type="ARBA" id="ARBA00022473"/>
    </source>
</evidence>
<feature type="region of interest" description="Disordered" evidence="6">
    <location>
        <begin position="105"/>
        <end position="132"/>
    </location>
</feature>
<proteinExistence type="inferred from homology"/>
<evidence type="ECO:0000313" key="8">
    <source>
        <dbReference type="Proteomes" id="UP000027138"/>
    </source>
</evidence>
<dbReference type="Proteomes" id="UP000027138">
    <property type="component" value="Unassembled WGS sequence"/>
</dbReference>
<dbReference type="PANTHER" id="PTHR31791">
    <property type="entry name" value="FRIGIDA-LIKE PROTEIN 3-RELATED"/>
    <property type="match status" value="1"/>
</dbReference>
<evidence type="ECO:0000256" key="3">
    <source>
        <dbReference type="ARBA" id="ARBA00022782"/>
    </source>
</evidence>